<keyword evidence="1" id="KW-0175">Coiled coil</keyword>
<dbReference type="PANTHER" id="PTHR36846:SF1">
    <property type="entry name" value="PROTEIN VIAA"/>
    <property type="match status" value="1"/>
</dbReference>
<feature type="coiled-coil region" evidence="1">
    <location>
        <begin position="141"/>
        <end position="168"/>
    </location>
</feature>
<dbReference type="Gene3D" id="3.40.50.410">
    <property type="entry name" value="von Willebrand factor, type A domain"/>
    <property type="match status" value="1"/>
</dbReference>
<name>A0A3E0G6E5_9PSEU</name>
<dbReference type="InterPro" id="IPR036465">
    <property type="entry name" value="vWFA_dom_sf"/>
</dbReference>
<dbReference type="SUPFAM" id="SSF53300">
    <property type="entry name" value="vWA-like"/>
    <property type="match status" value="1"/>
</dbReference>
<dbReference type="SMART" id="SM00327">
    <property type="entry name" value="VWA"/>
    <property type="match status" value="1"/>
</dbReference>
<protein>
    <submittedName>
        <fullName evidence="3">von Willebrand factor type A domain-containing protein</fullName>
    </submittedName>
</protein>
<organism evidence="3 4">
    <name type="scientific">Kutzneria buriramensis</name>
    <dbReference type="NCBI Taxonomy" id="1045776"/>
    <lineage>
        <taxon>Bacteria</taxon>
        <taxon>Bacillati</taxon>
        <taxon>Actinomycetota</taxon>
        <taxon>Actinomycetes</taxon>
        <taxon>Pseudonocardiales</taxon>
        <taxon>Pseudonocardiaceae</taxon>
        <taxon>Kutzneria</taxon>
    </lineage>
</organism>
<evidence type="ECO:0000313" key="3">
    <source>
        <dbReference type="EMBL" id="REH18303.1"/>
    </source>
</evidence>
<dbReference type="OrthoDB" id="4522915at2"/>
<dbReference type="PROSITE" id="PS50234">
    <property type="entry name" value="VWFA"/>
    <property type="match status" value="1"/>
</dbReference>
<dbReference type="PANTHER" id="PTHR36846">
    <property type="entry name" value="PROTEIN VIAA"/>
    <property type="match status" value="1"/>
</dbReference>
<proteinExistence type="predicted"/>
<dbReference type="InterPro" id="IPR002035">
    <property type="entry name" value="VWF_A"/>
</dbReference>
<dbReference type="Proteomes" id="UP000256269">
    <property type="component" value="Unassembled WGS sequence"/>
</dbReference>
<comment type="caution">
    <text evidence="3">The sequence shown here is derived from an EMBL/GenBank/DDBJ whole genome shotgun (WGS) entry which is preliminary data.</text>
</comment>
<dbReference type="Pfam" id="PF13519">
    <property type="entry name" value="VWA_2"/>
    <property type="match status" value="1"/>
</dbReference>
<keyword evidence="4" id="KW-1185">Reference proteome</keyword>
<reference evidence="3 4" key="1">
    <citation type="submission" date="2018-08" db="EMBL/GenBank/DDBJ databases">
        <title>Genomic Encyclopedia of Archaeal and Bacterial Type Strains, Phase II (KMG-II): from individual species to whole genera.</title>
        <authorList>
            <person name="Goeker M."/>
        </authorList>
    </citation>
    <scope>NUCLEOTIDE SEQUENCE [LARGE SCALE GENOMIC DNA]</scope>
    <source>
        <strain evidence="3 4">DSM 45791</strain>
    </source>
</reference>
<accession>A0A3E0G6E5</accession>
<evidence type="ECO:0000256" key="1">
    <source>
        <dbReference type="SAM" id="Coils"/>
    </source>
</evidence>
<dbReference type="EMBL" id="QUNO01000036">
    <property type="protein sequence ID" value="REH18303.1"/>
    <property type="molecule type" value="Genomic_DNA"/>
</dbReference>
<dbReference type="RefSeq" id="WP_116182158.1">
    <property type="nucleotide sequence ID" value="NZ_CP144379.1"/>
</dbReference>
<evidence type="ECO:0000313" key="4">
    <source>
        <dbReference type="Proteomes" id="UP000256269"/>
    </source>
</evidence>
<dbReference type="AlphaFoldDB" id="A0A3E0G6E5"/>
<feature type="domain" description="VWFA" evidence="2">
    <location>
        <begin position="359"/>
        <end position="535"/>
    </location>
</feature>
<evidence type="ECO:0000259" key="2">
    <source>
        <dbReference type="PROSITE" id="PS50234"/>
    </source>
</evidence>
<gene>
    <name evidence="3" type="ORF">BCF44_13658</name>
</gene>
<sequence>MGKALSKLREVTQRAGRWLGLAETPTAPKHTNAIVSDRFDQMAWRDTYDQAGALRTLAEDLNDRYDYTQDLLSDVFLGAYKAAPQVREAADMDPSRAVNHQVIATMMASPEFTELRRETAGDAYAAAMAVLSQGEGLRTMLECARDAHDKAREQAAAQQAAAEAAQAVADALDAAGEHADDKGQVPAEQAAAVAEAIEQAQAADAAAAAAGQAAEQALAAATPGIRAAARAAIGEATEGAREEAALMRAWGIGPGQLERMDFDTRSRLAARLRSGRLGQFAELIGRFRQMASGERARRVEHAPGELVGITLGDDLGRVIPSELSQLGVPALRPVFAAKYAEARLMLYDSRGAQVTGQGAIIACVDTSGSMAGHREAWAKACALALLDQARTAKRDFVGILFSSAQQVRTFRFHAGASYDIATVVEFAETFFNGGTDFETPLSAAAELLAAEFNAEGRARGDIVLITDGHCGVREDWMREWNEAKAALDFRTFGISIGDHGRATAPGSVLDALCDNLRSIDDLTDTDAAADLFRVI</sequence>